<evidence type="ECO:0000256" key="1">
    <source>
        <dbReference type="ARBA" id="ARBA00004141"/>
    </source>
</evidence>
<keyword evidence="3" id="KW-0813">Transport</keyword>
<keyword evidence="15" id="KW-1185">Reference proteome</keyword>
<evidence type="ECO:0000256" key="12">
    <source>
        <dbReference type="ARBA" id="ARBA00034430"/>
    </source>
</evidence>
<dbReference type="PANTHER" id="PTHR31462:SF5">
    <property type="entry name" value="ENDOSOMAL_LYSOSOMAL PROTON CHANNEL TMEM175"/>
    <property type="match status" value="1"/>
</dbReference>
<dbReference type="Pfam" id="PF06736">
    <property type="entry name" value="TMEM175"/>
    <property type="match status" value="1"/>
</dbReference>
<keyword evidence="4" id="KW-0633">Potassium transport</keyword>
<comment type="catalytic activity">
    <reaction evidence="12">
        <text>K(+)(in) = K(+)(out)</text>
        <dbReference type="Rhea" id="RHEA:29463"/>
        <dbReference type="ChEBI" id="CHEBI:29103"/>
    </reaction>
</comment>
<reference evidence="14 15" key="1">
    <citation type="submission" date="2021-06" db="EMBL/GenBank/DDBJ databases">
        <authorList>
            <person name="Jeong J.W."/>
        </authorList>
    </citation>
    <scope>NUCLEOTIDE SEQUENCE [LARGE SCALE GENOMIC DNA]</scope>
    <source>
        <strain evidence="14 15">MMS21-TAE1-1</strain>
    </source>
</reference>
<keyword evidence="6" id="KW-0631">Potassium channel</keyword>
<comment type="similarity">
    <text evidence="2">Belongs to the TMEM175 family.</text>
</comment>
<evidence type="ECO:0000256" key="9">
    <source>
        <dbReference type="ARBA" id="ARBA00023065"/>
    </source>
</evidence>
<keyword evidence="10 13" id="KW-0472">Membrane</keyword>
<sequence length="220" mass="24781">MTEVTSSRELSSPERLQAFTDAVVAIALTLLILPLMESVGELADHKGTTAQWFAEERYPLLGFVLSFLLISVFWVHHHRLFRNVRMVDSVLLWLTIAWMFTIVWMPVATALSTQMHEDWAQPLVYIGTLFATSFLLLLARVYLRSRPHLHDLDEAATRSGIQAGTIVAALFLAALILALIVPDLGNLPLLLMVLSEPLQRLARRRSLKNSEQEDVDPAQK</sequence>
<keyword evidence="7" id="KW-0630">Potassium</keyword>
<protein>
    <submittedName>
        <fullName evidence="14">DUF1211 domain-containing protein</fullName>
    </submittedName>
</protein>
<comment type="caution">
    <text evidence="14">The sequence shown here is derived from an EMBL/GenBank/DDBJ whole genome shotgun (WGS) entry which is preliminary data.</text>
</comment>
<name>A0ABS6I5P3_9MICC</name>
<dbReference type="InterPro" id="IPR010617">
    <property type="entry name" value="TMEM175-like"/>
</dbReference>
<evidence type="ECO:0000256" key="3">
    <source>
        <dbReference type="ARBA" id="ARBA00022448"/>
    </source>
</evidence>
<feature type="transmembrane region" description="Helical" evidence="13">
    <location>
        <begin position="58"/>
        <end position="77"/>
    </location>
</feature>
<feature type="transmembrane region" description="Helical" evidence="13">
    <location>
        <begin position="89"/>
        <end position="111"/>
    </location>
</feature>
<dbReference type="EMBL" id="JAHOPC010000006">
    <property type="protein sequence ID" value="MBU8867042.1"/>
    <property type="molecule type" value="Genomic_DNA"/>
</dbReference>
<organism evidence="14 15">
    <name type="scientific">Paenarthrobacter aromaticivorans</name>
    <dbReference type="NCBI Taxonomy" id="2849150"/>
    <lineage>
        <taxon>Bacteria</taxon>
        <taxon>Bacillati</taxon>
        <taxon>Actinomycetota</taxon>
        <taxon>Actinomycetes</taxon>
        <taxon>Micrococcales</taxon>
        <taxon>Micrococcaceae</taxon>
        <taxon>Paenarthrobacter</taxon>
    </lineage>
</organism>
<evidence type="ECO:0000256" key="8">
    <source>
        <dbReference type="ARBA" id="ARBA00022989"/>
    </source>
</evidence>
<evidence type="ECO:0000256" key="11">
    <source>
        <dbReference type="ARBA" id="ARBA00023303"/>
    </source>
</evidence>
<evidence type="ECO:0000256" key="4">
    <source>
        <dbReference type="ARBA" id="ARBA00022538"/>
    </source>
</evidence>
<evidence type="ECO:0000256" key="10">
    <source>
        <dbReference type="ARBA" id="ARBA00023136"/>
    </source>
</evidence>
<proteinExistence type="inferred from homology"/>
<evidence type="ECO:0000313" key="14">
    <source>
        <dbReference type="EMBL" id="MBU8867042.1"/>
    </source>
</evidence>
<keyword evidence="5 13" id="KW-0812">Transmembrane</keyword>
<accession>A0ABS6I5P3</accession>
<evidence type="ECO:0000256" key="5">
    <source>
        <dbReference type="ARBA" id="ARBA00022692"/>
    </source>
</evidence>
<keyword evidence="8 13" id="KW-1133">Transmembrane helix</keyword>
<dbReference type="PANTHER" id="PTHR31462">
    <property type="entry name" value="ENDOSOMAL/LYSOSOMAL POTASSIUM CHANNEL TMEM175"/>
    <property type="match status" value="1"/>
</dbReference>
<dbReference type="RefSeq" id="WP_216925168.1">
    <property type="nucleotide sequence ID" value="NZ_JAHOPC010000006.1"/>
</dbReference>
<keyword evidence="11" id="KW-0407">Ion channel</keyword>
<keyword evidence="9" id="KW-0406">Ion transport</keyword>
<feature type="transmembrane region" description="Helical" evidence="13">
    <location>
        <begin position="163"/>
        <end position="181"/>
    </location>
</feature>
<evidence type="ECO:0000313" key="15">
    <source>
        <dbReference type="Proteomes" id="UP000824166"/>
    </source>
</evidence>
<evidence type="ECO:0000256" key="7">
    <source>
        <dbReference type="ARBA" id="ARBA00022958"/>
    </source>
</evidence>
<evidence type="ECO:0000256" key="2">
    <source>
        <dbReference type="ARBA" id="ARBA00006920"/>
    </source>
</evidence>
<evidence type="ECO:0000256" key="13">
    <source>
        <dbReference type="SAM" id="Phobius"/>
    </source>
</evidence>
<feature type="transmembrane region" description="Helical" evidence="13">
    <location>
        <begin position="18"/>
        <end position="36"/>
    </location>
</feature>
<feature type="transmembrane region" description="Helical" evidence="13">
    <location>
        <begin position="123"/>
        <end position="143"/>
    </location>
</feature>
<dbReference type="Proteomes" id="UP000824166">
    <property type="component" value="Unassembled WGS sequence"/>
</dbReference>
<evidence type="ECO:0000256" key="6">
    <source>
        <dbReference type="ARBA" id="ARBA00022826"/>
    </source>
</evidence>
<gene>
    <name evidence="14" type="ORF">KSW38_12145</name>
</gene>
<comment type="subcellular location">
    <subcellularLocation>
        <location evidence="1">Membrane</location>
        <topology evidence="1">Multi-pass membrane protein</topology>
    </subcellularLocation>
</comment>